<dbReference type="EMBL" id="FNTI01000001">
    <property type="protein sequence ID" value="SED35437.1"/>
    <property type="molecule type" value="Genomic_DNA"/>
</dbReference>
<dbReference type="Gene3D" id="2.40.10.10">
    <property type="entry name" value="Trypsin-like serine proteases"/>
    <property type="match status" value="2"/>
</dbReference>
<dbReference type="OrthoDB" id="1522627at2"/>
<accession>A0A1M7A4C8</accession>
<dbReference type="PANTHER" id="PTHR43019">
    <property type="entry name" value="SERINE ENDOPROTEASE DEGS"/>
    <property type="match status" value="1"/>
</dbReference>
<gene>
    <name evidence="2" type="ORF">SAMN05444171_3887</name>
</gene>
<evidence type="ECO:0000256" key="1">
    <source>
        <dbReference type="SAM" id="SignalP"/>
    </source>
</evidence>
<dbReference type="InterPro" id="IPR009003">
    <property type="entry name" value="Peptidase_S1_PA"/>
</dbReference>
<dbReference type="GO" id="GO:0006508">
    <property type="term" value="P:proteolysis"/>
    <property type="evidence" value="ECO:0007669"/>
    <property type="project" value="InterPro"/>
</dbReference>
<proteinExistence type="predicted"/>
<evidence type="ECO:0000313" key="2">
    <source>
        <dbReference type="EMBL" id="SED35437.1"/>
    </source>
</evidence>
<dbReference type="GO" id="GO:0004252">
    <property type="term" value="F:serine-type endopeptidase activity"/>
    <property type="evidence" value="ECO:0007669"/>
    <property type="project" value="InterPro"/>
</dbReference>
<evidence type="ECO:0000313" key="3">
    <source>
        <dbReference type="Proteomes" id="UP000183208"/>
    </source>
</evidence>
<feature type="signal peptide" evidence="1">
    <location>
        <begin position="1"/>
        <end position="21"/>
    </location>
</feature>
<organism evidence="2 3">
    <name type="scientific">Bradyrhizobium lablabi</name>
    <dbReference type="NCBI Taxonomy" id="722472"/>
    <lineage>
        <taxon>Bacteria</taxon>
        <taxon>Pseudomonadati</taxon>
        <taxon>Pseudomonadota</taxon>
        <taxon>Alphaproteobacteria</taxon>
        <taxon>Hyphomicrobiales</taxon>
        <taxon>Nitrobacteraceae</taxon>
        <taxon>Bradyrhizobium</taxon>
    </lineage>
</organism>
<dbReference type="PANTHER" id="PTHR43019:SF23">
    <property type="entry name" value="PROTEASE DO-LIKE 5, CHLOROPLASTIC"/>
    <property type="match status" value="1"/>
</dbReference>
<dbReference type="InterPro" id="IPR043504">
    <property type="entry name" value="Peptidase_S1_PA_chymotrypsin"/>
</dbReference>
<feature type="chain" id="PRO_5030031681" evidence="1">
    <location>
        <begin position="22"/>
        <end position="418"/>
    </location>
</feature>
<name>A0A1M7A4C8_9BRAD</name>
<dbReference type="Proteomes" id="UP000183208">
    <property type="component" value="Unassembled WGS sequence"/>
</dbReference>
<dbReference type="PRINTS" id="PR00834">
    <property type="entry name" value="PROTEASES2C"/>
</dbReference>
<dbReference type="SUPFAM" id="SSF50494">
    <property type="entry name" value="Trypsin-like serine proteases"/>
    <property type="match status" value="1"/>
</dbReference>
<keyword evidence="1" id="KW-0732">Signal</keyword>
<dbReference type="Pfam" id="PF13365">
    <property type="entry name" value="Trypsin_2"/>
    <property type="match status" value="1"/>
</dbReference>
<protein>
    <submittedName>
        <fullName evidence="2">Trypsin-like peptidase domain-containing protein</fullName>
    </submittedName>
</protein>
<dbReference type="InterPro" id="IPR001940">
    <property type="entry name" value="Peptidase_S1C"/>
</dbReference>
<dbReference type="AlphaFoldDB" id="A0A1M7A4C8"/>
<sequence length="418" mass="43708">MNFRVVAVVALWAAMFAGSNAEAGGPYGSISIGNWKGGAYTDQAGAFTHCSAGSQYASGIYFMVMIDKGGGWSLAFAHDKWSLKTGEAFPLTLTFDGQQPFNVHGVPIAEKLVRVPMPITSSLITQFRKARAMTAYTQGQLFQFNLDQTAQLLPAVLNCVEKTRRGGIASAGDFAVPVAKPVVAATTAPPGSQPAKPDKVFDQTGTGFLVSTNGHVVTNQHVVDGCVGDIQGNLTGEAPATLRVVSTDETNDLALLQAPGTFKEVAKIKDKAVQSGDSVIAIGFPFHGLLTSDFTVTTGIVSSLSGLLNDTRFLQISAAVQPGNSGGPLLAASGDVVGVVAAKLNALKVVRATGSIPENINFAIKTGALRDFLDNSVVPYQIADGKTELKTTDIARNARAFTLLISCKAKAKSETARN</sequence>
<reference evidence="2 3" key="1">
    <citation type="submission" date="2016-10" db="EMBL/GenBank/DDBJ databases">
        <authorList>
            <person name="de Groot N.N."/>
        </authorList>
    </citation>
    <scope>NUCLEOTIDE SEQUENCE [LARGE SCALE GENOMIC DNA]</scope>
    <source>
        <strain evidence="2 3">GAS522</strain>
    </source>
</reference>